<evidence type="ECO:0000256" key="1">
    <source>
        <dbReference type="SAM" id="SignalP"/>
    </source>
</evidence>
<dbReference type="PANTHER" id="PTHR31084">
    <property type="entry name" value="ALPHA-L-FUCOSIDASE 2"/>
    <property type="match status" value="1"/>
</dbReference>
<dbReference type="InterPro" id="IPR049053">
    <property type="entry name" value="AFCA-like_C"/>
</dbReference>
<dbReference type="EMBL" id="CP108195">
    <property type="protein sequence ID" value="WTS11516.1"/>
    <property type="molecule type" value="Genomic_DNA"/>
</dbReference>
<dbReference type="SUPFAM" id="SSF48208">
    <property type="entry name" value="Six-hairpin glycosidases"/>
    <property type="match status" value="1"/>
</dbReference>
<dbReference type="InterPro" id="IPR013780">
    <property type="entry name" value="Glyco_hydro_b"/>
</dbReference>
<feature type="signal peptide" evidence="1">
    <location>
        <begin position="1"/>
        <end position="39"/>
    </location>
</feature>
<feature type="chain" id="PRO_5043737449" description="Tat pathway signal sequence domain protein" evidence="1">
    <location>
        <begin position="40"/>
        <end position="785"/>
    </location>
</feature>
<dbReference type="InterPro" id="IPR006311">
    <property type="entry name" value="TAT_signal"/>
</dbReference>
<dbReference type="Pfam" id="PF21307">
    <property type="entry name" value="Glyco_hydro_95_C"/>
    <property type="match status" value="1"/>
</dbReference>
<evidence type="ECO:0000313" key="4">
    <source>
        <dbReference type="EMBL" id="WTS11516.1"/>
    </source>
</evidence>
<dbReference type="InterPro" id="IPR012341">
    <property type="entry name" value="6hp_glycosidase-like_sf"/>
</dbReference>
<gene>
    <name evidence="4" type="ORF">OHU69_10910</name>
</gene>
<evidence type="ECO:0000259" key="3">
    <source>
        <dbReference type="Pfam" id="PF22124"/>
    </source>
</evidence>
<protein>
    <recommendedName>
        <fullName evidence="5">Tat pathway signal sequence domain protein</fullName>
    </recommendedName>
</protein>
<dbReference type="InterPro" id="IPR008928">
    <property type="entry name" value="6-hairpin_glycosidase_sf"/>
</dbReference>
<organism evidence="4">
    <name type="scientific">Streptomyces sp. NBC_00119</name>
    <dbReference type="NCBI Taxonomy" id="2975659"/>
    <lineage>
        <taxon>Bacteria</taxon>
        <taxon>Bacillati</taxon>
        <taxon>Actinomycetota</taxon>
        <taxon>Actinomycetes</taxon>
        <taxon>Kitasatosporales</taxon>
        <taxon>Streptomycetaceae</taxon>
        <taxon>Streptomyces</taxon>
    </lineage>
</organism>
<dbReference type="PANTHER" id="PTHR31084:SF0">
    <property type="entry name" value="ALPHA-L-FUCOSIDASE 2"/>
    <property type="match status" value="1"/>
</dbReference>
<sequence length="785" mass="86135">MNERRVSAALSRPSRRTALTLATGVGAATLLPQTASAWAASAATVGASAHSTDVSPHERVARDASLRWRTLPADWKDGALLGNGLLGAVVSKGAAANTLQVMLSHTKVQDQRGQWRAAIGYSRLPIGCLTLSLSGEITAVDWALDLYDAELRGTITTVRGSVAFSILVHNSRDGLVAFTEPSPGEEDAAWSFTWMPATTSRTKDKPADYVGNPDPATGTAEGTSYVEQPLIAGGGWTTAWRERRDGTRRVLAAHVVYRHPEELSGTTRLALAAVDRTLAASTTGLLSEHRSWWHRYYRRSFVSVPDKRIQDFYWIQLYKLASATRANGPSLSEWGPWYPETGGSWTAVWWNLNVQIASWLLQGSNHPELDSVTSTFKAFEAELPTSVPAEYRDGDTYALAHPSDWMLRTGGKTVGIPGTASKTDNTGNLLWALHNIWLSYRHSMDLAIVRDVLYPILTRAVNFYDHFLYEGSDGALHLPLTRSPEWADAEDCTYDLSLVRWGCTTLLQCLKLLRTTHPKAARWQEILDRLTPYPQDATGVMVGANKPLTESHRHFSHMLWLFPLAEYDHARPADRALIDTTFDHWVKDRTQWAGYSFAAASSMAARIGRPEQALDLLTYFTDGNVFRNSRMTENTMYVEGGNLAVESPLTAGQSVLDMMIQSHSGPVRVFPGVSASWPDASVQGLRAQGAFLIDADRADGATRWARVHSEAGAPLDLEHGISGDIDVRDEQGRRLPYRTTGVGRAVVQLPKGAVVLVTPAGKRITGPAPRDVPALSARRPWGLPD</sequence>
<reference evidence="4" key="1">
    <citation type="submission" date="2022-10" db="EMBL/GenBank/DDBJ databases">
        <title>The complete genomes of actinobacterial strains from the NBC collection.</title>
        <authorList>
            <person name="Joergensen T.S."/>
            <person name="Alvarez Arevalo M."/>
            <person name="Sterndorff E.B."/>
            <person name="Faurdal D."/>
            <person name="Vuksanovic O."/>
            <person name="Mourched A.-S."/>
            <person name="Charusanti P."/>
            <person name="Shaw S."/>
            <person name="Blin K."/>
            <person name="Weber T."/>
        </authorList>
    </citation>
    <scope>NUCLEOTIDE SEQUENCE</scope>
    <source>
        <strain evidence="4">NBC_00119</strain>
    </source>
</reference>
<proteinExistence type="predicted"/>
<evidence type="ECO:0008006" key="5">
    <source>
        <dbReference type="Google" id="ProtNLM"/>
    </source>
</evidence>
<dbReference type="GO" id="GO:0004560">
    <property type="term" value="F:alpha-L-fucosidase activity"/>
    <property type="evidence" value="ECO:0007669"/>
    <property type="project" value="TreeGrafter"/>
</dbReference>
<dbReference type="AlphaFoldDB" id="A0AAU1U103"/>
<evidence type="ECO:0000259" key="2">
    <source>
        <dbReference type="Pfam" id="PF21307"/>
    </source>
</evidence>
<name>A0AAU1U103_9ACTN</name>
<feature type="domain" description="Alpha fucosidase A-like C-terminal" evidence="2">
    <location>
        <begin position="661"/>
        <end position="729"/>
    </location>
</feature>
<dbReference type="InterPro" id="IPR054363">
    <property type="entry name" value="GH95_cat"/>
</dbReference>
<dbReference type="Gene3D" id="1.50.10.10">
    <property type="match status" value="1"/>
</dbReference>
<dbReference type="PROSITE" id="PS51318">
    <property type="entry name" value="TAT"/>
    <property type="match status" value="1"/>
</dbReference>
<feature type="domain" description="Glycosyl hydrolase family 95 catalytic" evidence="3">
    <location>
        <begin position="318"/>
        <end position="634"/>
    </location>
</feature>
<dbReference type="Pfam" id="PF22124">
    <property type="entry name" value="Glyco_hydro_95_cat"/>
    <property type="match status" value="1"/>
</dbReference>
<keyword evidence="1" id="KW-0732">Signal</keyword>
<accession>A0AAU1U103</accession>
<dbReference type="GO" id="GO:0005975">
    <property type="term" value="P:carbohydrate metabolic process"/>
    <property type="evidence" value="ECO:0007669"/>
    <property type="project" value="InterPro"/>
</dbReference>
<dbReference type="Gene3D" id="2.60.40.1180">
    <property type="entry name" value="Golgi alpha-mannosidase II"/>
    <property type="match status" value="1"/>
</dbReference>